<protein>
    <recommendedName>
        <fullName evidence="5">Ribosomal silencing factor RsfS</fullName>
    </recommendedName>
</protein>
<gene>
    <name evidence="5" type="primary">rsfS</name>
    <name evidence="6" type="ORF">HMPREF0542_10282</name>
</gene>
<dbReference type="Gene3D" id="3.30.460.10">
    <property type="entry name" value="Beta Polymerase, domain 2"/>
    <property type="match status" value="1"/>
</dbReference>
<evidence type="ECO:0000256" key="2">
    <source>
        <dbReference type="ARBA" id="ARBA00022490"/>
    </source>
</evidence>
<dbReference type="PANTHER" id="PTHR21043:SF0">
    <property type="entry name" value="MITOCHONDRIAL ASSEMBLY OF RIBOSOMAL LARGE SUBUNIT PROTEIN 1"/>
    <property type="match status" value="1"/>
</dbReference>
<dbReference type="FunFam" id="3.30.460.10:FF:000015">
    <property type="entry name" value="Ribosomal silencing factor RsfS"/>
    <property type="match status" value="1"/>
</dbReference>
<accession>E7FN05</accession>
<dbReference type="InterPro" id="IPR043519">
    <property type="entry name" value="NT_sf"/>
</dbReference>
<sequence>MRSLQKIKARYFMDSKELLKVVVEAADSKRAEDIVALDVQGISLLADYFVIMQANSERQVKAIADIIEEKVEEAGFEVRNVEGKDGANWILLDLGDVVVHVFKTETRQFYNLEKLWSDAPLADIDDWIKE</sequence>
<dbReference type="AlphaFoldDB" id="E7FN05"/>
<comment type="function">
    <text evidence="5">Functions as a ribosomal silencing factor. Interacts with ribosomal protein uL14 (rplN), blocking formation of intersubunit bridge B8. Prevents association of the 30S and 50S ribosomal subunits and the formation of functional ribosomes, thus repressing translation.</text>
</comment>
<keyword evidence="2 5" id="KW-0963">Cytoplasm</keyword>
<comment type="subunit">
    <text evidence="5">Interacts with ribosomal protein uL14 (rplN).</text>
</comment>
<proteinExistence type="inferred from homology"/>
<dbReference type="NCBIfam" id="TIGR00090">
    <property type="entry name" value="rsfS_iojap_ybeB"/>
    <property type="match status" value="1"/>
</dbReference>
<dbReference type="GO" id="GO:0043023">
    <property type="term" value="F:ribosomal large subunit binding"/>
    <property type="evidence" value="ECO:0007669"/>
    <property type="project" value="TreeGrafter"/>
</dbReference>
<dbReference type="HOGENOM" id="CLU_092688_2_2_9"/>
<evidence type="ECO:0000313" key="7">
    <source>
        <dbReference type="Proteomes" id="UP000004099"/>
    </source>
</evidence>
<evidence type="ECO:0000313" key="6">
    <source>
        <dbReference type="EMBL" id="EFZ35570.1"/>
    </source>
</evidence>
<dbReference type="PANTHER" id="PTHR21043">
    <property type="entry name" value="IOJAP SUPERFAMILY ORTHOLOG"/>
    <property type="match status" value="1"/>
</dbReference>
<dbReference type="SUPFAM" id="SSF81301">
    <property type="entry name" value="Nucleotidyltransferase"/>
    <property type="match status" value="1"/>
</dbReference>
<dbReference type="InterPro" id="IPR004394">
    <property type="entry name" value="Iojap/RsfS/C7orf30"/>
</dbReference>
<organism evidence="6 7">
    <name type="scientific">Ligilactobacillus ruminis ATCC 25644</name>
    <dbReference type="NCBI Taxonomy" id="525362"/>
    <lineage>
        <taxon>Bacteria</taxon>
        <taxon>Bacillati</taxon>
        <taxon>Bacillota</taxon>
        <taxon>Bacilli</taxon>
        <taxon>Lactobacillales</taxon>
        <taxon>Lactobacillaceae</taxon>
        <taxon>Ligilactobacillus</taxon>
    </lineage>
</organism>
<dbReference type="GO" id="GO:0090071">
    <property type="term" value="P:negative regulation of ribosome biogenesis"/>
    <property type="evidence" value="ECO:0007669"/>
    <property type="project" value="UniProtKB-UniRule"/>
</dbReference>
<comment type="caution">
    <text evidence="6">The sequence shown here is derived from an EMBL/GenBank/DDBJ whole genome shotgun (WGS) entry which is preliminary data.</text>
</comment>
<evidence type="ECO:0000256" key="1">
    <source>
        <dbReference type="ARBA" id="ARBA00010574"/>
    </source>
</evidence>
<dbReference type="GO" id="GO:0017148">
    <property type="term" value="P:negative regulation of translation"/>
    <property type="evidence" value="ECO:0007669"/>
    <property type="project" value="UniProtKB-UniRule"/>
</dbReference>
<keyword evidence="4 5" id="KW-0810">Translation regulation</keyword>
<dbReference type="GO" id="GO:0042256">
    <property type="term" value="P:cytosolic ribosome assembly"/>
    <property type="evidence" value="ECO:0007669"/>
    <property type="project" value="UniProtKB-UniRule"/>
</dbReference>
<evidence type="ECO:0000256" key="5">
    <source>
        <dbReference type="HAMAP-Rule" id="MF_01477"/>
    </source>
</evidence>
<reference evidence="6 7" key="1">
    <citation type="submission" date="2011-01" db="EMBL/GenBank/DDBJ databases">
        <authorList>
            <person name="Muzny D."/>
            <person name="Qin X."/>
            <person name="Buhay C."/>
            <person name="Dugan-Rocha S."/>
            <person name="Ding Y."/>
            <person name="Chen G."/>
            <person name="Hawes A."/>
            <person name="Holder M."/>
            <person name="Jhangiani S."/>
            <person name="Johnson A."/>
            <person name="Khan Z."/>
            <person name="Li Z."/>
            <person name="Liu W."/>
            <person name="Liu X."/>
            <person name="Perez L."/>
            <person name="Shen H."/>
            <person name="Wang Q."/>
            <person name="Watt J."/>
            <person name="Xi L."/>
            <person name="Xin Y."/>
            <person name="Zhou J."/>
            <person name="Deng J."/>
            <person name="Jiang H."/>
            <person name="Liu Y."/>
            <person name="Qu J."/>
            <person name="Song X.-Z."/>
            <person name="Zhang L."/>
            <person name="Villasana D."/>
            <person name="Johnson A."/>
            <person name="Liu J."/>
            <person name="Liyanage D."/>
            <person name="Lorensuhewa L."/>
            <person name="Robinson T."/>
            <person name="Song A."/>
            <person name="Song B.-B."/>
            <person name="Dinh H."/>
            <person name="Thornton R."/>
            <person name="Coyle M."/>
            <person name="Francisco L."/>
            <person name="Jackson L."/>
            <person name="Javaid M."/>
            <person name="Korchina V."/>
            <person name="Kovar C."/>
            <person name="Mata R."/>
            <person name="Mathew T."/>
            <person name="Ngo R."/>
            <person name="Nguyen L."/>
            <person name="Nguyen N."/>
            <person name="Okwuonu G."/>
            <person name="Ongeri F."/>
            <person name="Pham C."/>
            <person name="Simmons D."/>
            <person name="Wilczek-Boney K."/>
            <person name="Hale W."/>
            <person name="Jakkamsetti A."/>
            <person name="Pham P."/>
            <person name="Ruth R."/>
            <person name="San Lucas F."/>
            <person name="Warren J."/>
            <person name="Zhang J."/>
            <person name="Zhao Z."/>
            <person name="Zhou C."/>
            <person name="Zhu D."/>
            <person name="Lee S."/>
            <person name="Bess C."/>
            <person name="Blankenburg K."/>
            <person name="Forbes L."/>
            <person name="Fu Q."/>
            <person name="Gubbala S."/>
            <person name="Hirani K."/>
            <person name="Jayaseelan J.C."/>
            <person name="Lara F."/>
            <person name="Munidasa M."/>
            <person name="Palculict T."/>
            <person name="Patil S."/>
            <person name="Pu L.-L."/>
            <person name="Saada N."/>
            <person name="Tang L."/>
            <person name="Weissenberger G."/>
            <person name="Zhu Y."/>
            <person name="Hemphill L."/>
            <person name="Shang Y."/>
            <person name="Youmans B."/>
            <person name="Ayvaz T."/>
            <person name="Ross M."/>
            <person name="Santibanez J."/>
            <person name="Aqrawi P."/>
            <person name="Gross S."/>
            <person name="Joshi V."/>
            <person name="Fowler G."/>
            <person name="Nazareth L."/>
            <person name="Reid J."/>
            <person name="Worley K."/>
            <person name="Petrosino J."/>
            <person name="Highlander S."/>
            <person name="Gibbs R."/>
        </authorList>
    </citation>
    <scope>NUCLEOTIDE SEQUENCE [LARGE SCALE GENOMIC DNA]</scope>
    <source>
        <strain evidence="6 7">ATCC 25644</strain>
    </source>
</reference>
<keyword evidence="3 5" id="KW-0678">Repressor</keyword>
<name>E7FN05_9LACO</name>
<comment type="subcellular location">
    <subcellularLocation>
        <location evidence="5">Cytoplasm</location>
    </subcellularLocation>
</comment>
<dbReference type="Pfam" id="PF02410">
    <property type="entry name" value="RsfS"/>
    <property type="match status" value="1"/>
</dbReference>
<dbReference type="GO" id="GO:0005737">
    <property type="term" value="C:cytoplasm"/>
    <property type="evidence" value="ECO:0007669"/>
    <property type="project" value="UniProtKB-SubCell"/>
</dbReference>
<evidence type="ECO:0000256" key="4">
    <source>
        <dbReference type="ARBA" id="ARBA00022845"/>
    </source>
</evidence>
<dbReference type="HAMAP" id="MF_01477">
    <property type="entry name" value="Iojap_RsfS"/>
    <property type="match status" value="1"/>
</dbReference>
<dbReference type="EMBL" id="ACGS02000019">
    <property type="protein sequence ID" value="EFZ35570.1"/>
    <property type="molecule type" value="Genomic_DNA"/>
</dbReference>
<comment type="similarity">
    <text evidence="1 5">Belongs to the Iojap/RsfS family.</text>
</comment>
<evidence type="ECO:0000256" key="3">
    <source>
        <dbReference type="ARBA" id="ARBA00022491"/>
    </source>
</evidence>
<dbReference type="Proteomes" id="UP000004099">
    <property type="component" value="Unassembled WGS sequence"/>
</dbReference>